<dbReference type="AlphaFoldDB" id="A0A934QDN2"/>
<protein>
    <recommendedName>
        <fullName evidence="3">Helix-turn-helix domain-containing protein</fullName>
    </recommendedName>
</protein>
<evidence type="ECO:0000313" key="2">
    <source>
        <dbReference type="Proteomes" id="UP000618733"/>
    </source>
</evidence>
<dbReference type="RefSeq" id="WP_200132774.1">
    <property type="nucleotide sequence ID" value="NZ_JAEHOI010000011.1"/>
</dbReference>
<dbReference type="EMBL" id="JAEHOI010000011">
    <property type="protein sequence ID" value="MBK0422573.1"/>
    <property type="molecule type" value="Genomic_DNA"/>
</dbReference>
<dbReference type="Proteomes" id="UP000618733">
    <property type="component" value="Unassembled WGS sequence"/>
</dbReference>
<evidence type="ECO:0008006" key="3">
    <source>
        <dbReference type="Google" id="ProtNLM"/>
    </source>
</evidence>
<sequence>MSEFAKAKGISRGRAYELVRAGVLPAHILADGSIILDDAAALWEPRKARPLSQAMAWKLLQALDGARGEGLRDSERARIRGHLAAVQQAESPARELAAKVARRSQLREFEAHVEDVRDLRADERLQISGVGAPGSGMNAGDVVEGYVDPAKVDAVVADYLLKERRGGNVRLRVGRVPVVGNAALAADLADWGRARELREAERILNELFER</sequence>
<proteinExistence type="predicted"/>
<organism evidence="1 2">
    <name type="scientific">Leucobacter edaphi</name>
    <dbReference type="NCBI Taxonomy" id="2796472"/>
    <lineage>
        <taxon>Bacteria</taxon>
        <taxon>Bacillati</taxon>
        <taxon>Actinomycetota</taxon>
        <taxon>Actinomycetes</taxon>
        <taxon>Micrococcales</taxon>
        <taxon>Microbacteriaceae</taxon>
        <taxon>Leucobacter</taxon>
    </lineage>
</organism>
<comment type="caution">
    <text evidence="1">The sequence shown here is derived from an EMBL/GenBank/DDBJ whole genome shotgun (WGS) entry which is preliminary data.</text>
</comment>
<reference evidence="1" key="1">
    <citation type="submission" date="2020-12" db="EMBL/GenBank/DDBJ databases">
        <title>Leucobacter sp. CAS2, isolated from Chromium sludge.</title>
        <authorList>
            <person name="Xu Z."/>
        </authorList>
    </citation>
    <scope>NUCLEOTIDE SEQUENCE</scope>
    <source>
        <strain evidence="1">CSA2</strain>
    </source>
</reference>
<keyword evidence="2" id="KW-1185">Reference proteome</keyword>
<evidence type="ECO:0000313" key="1">
    <source>
        <dbReference type="EMBL" id="MBK0422573.1"/>
    </source>
</evidence>
<accession>A0A934QDN2</accession>
<gene>
    <name evidence="1" type="ORF">JD292_10875</name>
</gene>
<name>A0A934QDN2_9MICO</name>